<reference evidence="2" key="1">
    <citation type="submission" date="2015-10" db="EMBL/GenBank/DDBJ databases">
        <authorList>
            <person name="Martinez-Garcia P.J."/>
            <person name="Crepeau M.W."/>
            <person name="Puiu D."/>
            <person name="Gonzalez-Ibeas D."/>
            <person name="Whalen J."/>
            <person name="Stevens K."/>
            <person name="Paul R."/>
            <person name="Butterfield T."/>
            <person name="Britton M."/>
            <person name="Reagan R."/>
            <person name="Chakraborty S."/>
            <person name="Walawage S.L."/>
            <person name="Vasquez-Gross H.A."/>
            <person name="Cardeno C."/>
            <person name="Famula R."/>
            <person name="Pratt K."/>
            <person name="Kuruganti S."/>
            <person name="Aradhya M.K."/>
            <person name="Leslie C.A."/>
            <person name="Dandekar A.M."/>
            <person name="Salzberg S.L."/>
            <person name="Wegrzyn J.L."/>
            <person name="Langley C.H."/>
            <person name="Neale D.B."/>
        </authorList>
    </citation>
    <scope>NUCLEOTIDE SEQUENCE</scope>
    <source>
        <tissue evidence="2">Leaves</tissue>
    </source>
</reference>
<proteinExistence type="predicted"/>
<organism evidence="2 3">
    <name type="scientific">Juglans regia</name>
    <name type="common">English walnut</name>
    <dbReference type="NCBI Taxonomy" id="51240"/>
    <lineage>
        <taxon>Eukaryota</taxon>
        <taxon>Viridiplantae</taxon>
        <taxon>Streptophyta</taxon>
        <taxon>Embryophyta</taxon>
        <taxon>Tracheophyta</taxon>
        <taxon>Spermatophyta</taxon>
        <taxon>Magnoliopsida</taxon>
        <taxon>eudicotyledons</taxon>
        <taxon>Gunneridae</taxon>
        <taxon>Pentapetalae</taxon>
        <taxon>rosids</taxon>
        <taxon>fabids</taxon>
        <taxon>Fagales</taxon>
        <taxon>Juglandaceae</taxon>
        <taxon>Juglans</taxon>
    </lineage>
</organism>
<evidence type="ECO:0000313" key="2">
    <source>
        <dbReference type="EMBL" id="KAF5478809.1"/>
    </source>
</evidence>
<reference evidence="2" key="2">
    <citation type="submission" date="2020-03" db="EMBL/GenBank/DDBJ databases">
        <title>Walnut 2.0.</title>
        <authorList>
            <person name="Marrano A."/>
            <person name="Britton M."/>
            <person name="Zimin A.V."/>
            <person name="Zaini P.A."/>
            <person name="Workman R."/>
            <person name="Puiu D."/>
            <person name="Bianco L."/>
            <person name="Allen B.J."/>
            <person name="Troggio M."/>
            <person name="Leslie C.A."/>
            <person name="Timp W."/>
            <person name="Dendekar A."/>
            <person name="Salzberg S.L."/>
            <person name="Neale D.B."/>
        </authorList>
    </citation>
    <scope>NUCLEOTIDE SEQUENCE</scope>
    <source>
        <tissue evidence="2">Leaves</tissue>
    </source>
</reference>
<sequence length="119" mass="13190">NAFLHGDLEEDVFMHQLTGFVNLDYRFHVSTSDSSLLILSNASASIYVLVYVDDIVVTASNSFFINDFIVALHQSFLVKDLGMLHYFLGIQGSKKQPIVARSSTEVESKSVAKTACEII</sequence>
<feature type="non-terminal residue" evidence="2">
    <location>
        <position position="119"/>
    </location>
</feature>
<gene>
    <name evidence="2" type="ORF">F2P56_005339</name>
</gene>
<dbReference type="Proteomes" id="UP000619265">
    <property type="component" value="Unassembled WGS sequence"/>
</dbReference>
<accession>A0A834D2G8</accession>
<evidence type="ECO:0000313" key="3">
    <source>
        <dbReference type="Proteomes" id="UP000619265"/>
    </source>
</evidence>
<name>A0A834D2G8_JUGRE</name>
<protein>
    <recommendedName>
        <fullName evidence="1">Reverse transcriptase Ty1/copia-type domain-containing protein</fullName>
    </recommendedName>
</protein>
<dbReference type="AlphaFoldDB" id="A0A834D2G8"/>
<dbReference type="Pfam" id="PF07727">
    <property type="entry name" value="RVT_2"/>
    <property type="match status" value="1"/>
</dbReference>
<dbReference type="EMBL" id="LIHL02000002">
    <property type="protein sequence ID" value="KAF5478809.1"/>
    <property type="molecule type" value="Genomic_DNA"/>
</dbReference>
<feature type="domain" description="Reverse transcriptase Ty1/copia-type" evidence="1">
    <location>
        <begin position="24"/>
        <end position="100"/>
    </location>
</feature>
<comment type="caution">
    <text evidence="2">The sequence shown here is derived from an EMBL/GenBank/DDBJ whole genome shotgun (WGS) entry which is preliminary data.</text>
</comment>
<dbReference type="Gramene" id="Jr02_23350_p1">
    <property type="protein sequence ID" value="cds.Jr02_23350_p1"/>
    <property type="gene ID" value="Jr02_23350"/>
</dbReference>
<dbReference type="InterPro" id="IPR013103">
    <property type="entry name" value="RVT_2"/>
</dbReference>
<evidence type="ECO:0000259" key="1">
    <source>
        <dbReference type="Pfam" id="PF07727"/>
    </source>
</evidence>
<feature type="non-terminal residue" evidence="2">
    <location>
        <position position="1"/>
    </location>
</feature>